<dbReference type="AlphaFoldDB" id="A0A829HK30"/>
<dbReference type="GO" id="GO:0006508">
    <property type="term" value="P:proteolysis"/>
    <property type="evidence" value="ECO:0007669"/>
    <property type="project" value="UniProtKB-KW"/>
</dbReference>
<accession>A0A829HK30</accession>
<evidence type="ECO:0000313" key="8">
    <source>
        <dbReference type="Proteomes" id="UP000014523"/>
    </source>
</evidence>
<reference evidence="7 8" key="1">
    <citation type="submission" date="2013-06" db="EMBL/GenBank/DDBJ databases">
        <title>The Genome Sequence of Acinetobacter gyllenbergii CIP 110306.</title>
        <authorList>
            <consortium name="The Broad Institute Genome Sequencing Platform"/>
            <consortium name="The Broad Institute Genome Sequencing Center for Infectious Disease"/>
            <person name="Cerqueira G."/>
            <person name="Feldgarden M."/>
            <person name="Courvalin P."/>
            <person name="Perichon B."/>
            <person name="Grillot-Courvalin C."/>
            <person name="Clermont D."/>
            <person name="Rocha E."/>
            <person name="Yoon E.-J."/>
            <person name="Nemec A."/>
            <person name="Young S.K."/>
            <person name="Zeng Q."/>
            <person name="Gargeya S."/>
            <person name="Fitzgerald M."/>
            <person name="Abouelleil A."/>
            <person name="Alvarado L."/>
            <person name="Berlin A.M."/>
            <person name="Chapman S.B."/>
            <person name="Dewar J."/>
            <person name="Goldberg J."/>
            <person name="Griggs A."/>
            <person name="Gujja S."/>
            <person name="Hansen M."/>
            <person name="Howarth C."/>
            <person name="Imamovic A."/>
            <person name="Larimer J."/>
            <person name="McCowan C."/>
            <person name="Murphy C."/>
            <person name="Pearson M."/>
            <person name="Priest M."/>
            <person name="Roberts A."/>
            <person name="Saif S."/>
            <person name="Shea T."/>
            <person name="Sykes S."/>
            <person name="Wortman J."/>
            <person name="Nusbaum C."/>
            <person name="Birren B."/>
        </authorList>
    </citation>
    <scope>NUCLEOTIDE SEQUENCE [LARGE SCALE GENOMIC DNA]</scope>
    <source>
        <strain evidence="7 8">CIP 110306</strain>
    </source>
</reference>
<comment type="caution">
    <text evidence="7">The sequence shown here is derived from an EMBL/GenBank/DDBJ whole genome shotgun (WGS) entry which is preliminary data.</text>
</comment>
<dbReference type="Pfam" id="PF14464">
    <property type="entry name" value="Prok-JAB"/>
    <property type="match status" value="1"/>
</dbReference>
<dbReference type="RefSeq" id="WP_016660199.1">
    <property type="nucleotide sequence ID" value="NZ_ASQH01000008.1"/>
</dbReference>
<name>A0A829HK30_9GAMM</name>
<evidence type="ECO:0000256" key="1">
    <source>
        <dbReference type="ARBA" id="ARBA00022670"/>
    </source>
</evidence>
<evidence type="ECO:0000256" key="2">
    <source>
        <dbReference type="ARBA" id="ARBA00022723"/>
    </source>
</evidence>
<sequence length="161" mass="18594">MKYNKMTFELPENLGFVEFSPEVLEHLEKYKQKSCFSREAGGQLFGSYNGHNTTKIIGITGPRPQDWRTRFGYVPNAKAEQAEIKENYKLGLHFLGDWHTHPQDIPFPSSTDENSMKKLVKESIHDFVGFLMIIVGRKTFPEGLYVSFHTATHSYKLKFIC</sequence>
<evidence type="ECO:0000256" key="3">
    <source>
        <dbReference type="ARBA" id="ARBA00022801"/>
    </source>
</evidence>
<dbReference type="GO" id="GO:0046872">
    <property type="term" value="F:metal ion binding"/>
    <property type="evidence" value="ECO:0007669"/>
    <property type="project" value="UniProtKB-KW"/>
</dbReference>
<proteinExistence type="predicted"/>
<dbReference type="InterPro" id="IPR028090">
    <property type="entry name" value="JAB_dom_prok"/>
</dbReference>
<keyword evidence="1" id="KW-0645">Protease</keyword>
<dbReference type="Proteomes" id="UP000014523">
    <property type="component" value="Unassembled WGS sequence"/>
</dbReference>
<evidence type="ECO:0000256" key="4">
    <source>
        <dbReference type="ARBA" id="ARBA00022833"/>
    </source>
</evidence>
<evidence type="ECO:0000313" key="7">
    <source>
        <dbReference type="EMBL" id="EPF90584.1"/>
    </source>
</evidence>
<keyword evidence="4" id="KW-0862">Zinc</keyword>
<keyword evidence="8" id="KW-1185">Reference proteome</keyword>
<gene>
    <name evidence="7" type="ORF">F957_00939</name>
</gene>
<evidence type="ECO:0000256" key="5">
    <source>
        <dbReference type="ARBA" id="ARBA00023049"/>
    </source>
</evidence>
<dbReference type="SUPFAM" id="SSF102712">
    <property type="entry name" value="JAB1/MPN domain"/>
    <property type="match status" value="1"/>
</dbReference>
<dbReference type="Gene3D" id="3.40.140.10">
    <property type="entry name" value="Cytidine Deaminase, domain 2"/>
    <property type="match status" value="1"/>
</dbReference>
<dbReference type="EMBL" id="ATGG01000009">
    <property type="protein sequence ID" value="EPF90584.1"/>
    <property type="molecule type" value="Genomic_DNA"/>
</dbReference>
<dbReference type="GO" id="GO:0008237">
    <property type="term" value="F:metallopeptidase activity"/>
    <property type="evidence" value="ECO:0007669"/>
    <property type="project" value="UniProtKB-KW"/>
</dbReference>
<evidence type="ECO:0000259" key="6">
    <source>
        <dbReference type="Pfam" id="PF14464"/>
    </source>
</evidence>
<keyword evidence="3" id="KW-0378">Hydrolase</keyword>
<keyword evidence="2" id="KW-0479">Metal-binding</keyword>
<feature type="domain" description="JAB" evidence="6">
    <location>
        <begin position="31"/>
        <end position="137"/>
    </location>
</feature>
<protein>
    <recommendedName>
        <fullName evidence="6">JAB domain-containing protein</fullName>
    </recommendedName>
</protein>
<organism evidence="7 8">
    <name type="scientific">Acinetobacter gyllenbergii CIP 110306 = MTCC 11365</name>
    <dbReference type="NCBI Taxonomy" id="1217657"/>
    <lineage>
        <taxon>Bacteria</taxon>
        <taxon>Pseudomonadati</taxon>
        <taxon>Pseudomonadota</taxon>
        <taxon>Gammaproteobacteria</taxon>
        <taxon>Moraxellales</taxon>
        <taxon>Moraxellaceae</taxon>
        <taxon>Acinetobacter</taxon>
    </lineage>
</organism>
<keyword evidence="5" id="KW-0482">Metalloprotease</keyword>